<protein>
    <submittedName>
        <fullName evidence="2">Uncharacterized protein</fullName>
    </submittedName>
</protein>
<comment type="caution">
    <text evidence="2">The sequence shown here is derived from an EMBL/GenBank/DDBJ whole genome shotgun (WGS) entry which is preliminary data.</text>
</comment>
<keyword evidence="3" id="KW-1185">Reference proteome</keyword>
<dbReference type="EMBL" id="LNJQ01000001">
    <property type="protein sequence ID" value="KWZ42070.1"/>
    <property type="molecule type" value="Genomic_DNA"/>
</dbReference>
<evidence type="ECO:0000256" key="1">
    <source>
        <dbReference type="SAM" id="MobiDB-lite"/>
    </source>
</evidence>
<organism evidence="2 3">
    <name type="scientific">Burkholderia savannae</name>
    <dbReference type="NCBI Taxonomy" id="1637837"/>
    <lineage>
        <taxon>Bacteria</taxon>
        <taxon>Pseudomonadati</taxon>
        <taxon>Pseudomonadota</taxon>
        <taxon>Betaproteobacteria</taxon>
        <taxon>Burkholderiales</taxon>
        <taxon>Burkholderiaceae</taxon>
        <taxon>Burkholderia</taxon>
        <taxon>pseudomallei group</taxon>
    </lineage>
</organism>
<name>A0ABR5TBY7_9BURK</name>
<sequence>MPAMASRTSPERARGEGELGAVASRSFGIPGALLRCVASGRCRGRCGCAGRARHVARGPRREIDRGPMPSARSMR</sequence>
<dbReference type="Proteomes" id="UP000070255">
    <property type="component" value="Unassembled WGS sequence"/>
</dbReference>
<evidence type="ECO:0000313" key="3">
    <source>
        <dbReference type="Proteomes" id="UP000070255"/>
    </source>
</evidence>
<proteinExistence type="predicted"/>
<gene>
    <name evidence="2" type="ORF">WS72_03695</name>
</gene>
<evidence type="ECO:0000313" key="2">
    <source>
        <dbReference type="EMBL" id="KWZ42070.1"/>
    </source>
</evidence>
<accession>A0ABR5TBY7</accession>
<feature type="region of interest" description="Disordered" evidence="1">
    <location>
        <begin position="53"/>
        <end position="75"/>
    </location>
</feature>
<reference evidence="2 3" key="1">
    <citation type="submission" date="2015-11" db="EMBL/GenBank/DDBJ databases">
        <authorList>
            <person name="Sahl J."/>
            <person name="Wagner D."/>
            <person name="Keim P."/>
        </authorList>
    </citation>
    <scope>NUCLEOTIDE SEQUENCE [LARGE SCALE GENOMIC DNA]</scope>
    <source>
        <strain evidence="2 3">BDU18</strain>
    </source>
</reference>